<organism evidence="4 5">
    <name type="scientific">Aquirufa echingensis</name>
    <dbReference type="NCBI Taxonomy" id="3096516"/>
    <lineage>
        <taxon>Bacteria</taxon>
        <taxon>Pseudomonadati</taxon>
        <taxon>Bacteroidota</taxon>
        <taxon>Cytophagia</taxon>
        <taxon>Cytophagales</taxon>
        <taxon>Flectobacillaceae</taxon>
        <taxon>Aquirufa</taxon>
    </lineage>
</organism>
<evidence type="ECO:0000313" key="5">
    <source>
        <dbReference type="Proteomes" id="UP001598114"/>
    </source>
</evidence>
<feature type="domain" description="SbsA Ig-like" evidence="3">
    <location>
        <begin position="37"/>
        <end position="135"/>
    </location>
</feature>
<name>A0ABW6CYI5_9BACT</name>
<evidence type="ECO:0000256" key="2">
    <source>
        <dbReference type="SAM" id="SignalP"/>
    </source>
</evidence>
<dbReference type="InterPro" id="IPR032812">
    <property type="entry name" value="SbsA_Ig"/>
</dbReference>
<feature type="chain" id="PRO_5045301172" evidence="2">
    <location>
        <begin position="27"/>
        <end position="540"/>
    </location>
</feature>
<comment type="caution">
    <text evidence="4">The sequence shown here is derived from an EMBL/GenBank/DDBJ whole genome shotgun (WGS) entry which is preliminary data.</text>
</comment>
<dbReference type="RefSeq" id="WP_377974364.1">
    <property type="nucleotide sequence ID" value="NZ_JBBKYA010000001.1"/>
</dbReference>
<gene>
    <name evidence="4" type="ORF">SKC38_01130</name>
</gene>
<accession>A0ABW6CYI5</accession>
<feature type="signal peptide" evidence="2">
    <location>
        <begin position="1"/>
        <end position="26"/>
    </location>
</feature>
<sequence length="540" mass="61484">MPKFVQKLAFVTFILFISLSMFQRCAQTASPPGGKKDTLAPKIVTSIPLNKSKNYTGKKIELNFNEYVSIRNLNQELLITPNVGTYETRIRPTGVTLLLDSTLHKNTTYTFNFRNAIEDMSERNKGKNIKLVFSTGSDIDSLQISGQVKHLETNKKLESILVGLYPYTDTLRIDQAKPYYFTKTDTSGNYQIENIAAGKYYMAAFNDINNNLVYNSNKEPVDFITQNFIDLKKSETQDFKIALQNQDPLKISKTTSTAKTVLYELSRGVKSIEIQPKNLSYQIESHRNLRFYVGNVEHQDTVRISAIVTDSLNRVTTLALKLKFREPNKKEKVVNTPLRMEVFPASNHLLSPEDSIVIKFPKPIALINTKAISFVTGPDEEIQLPDDAYNWNSFVNELSIQKAYLPLRNRFELKFAKHAFVSVEKDSSQVFTQAFEFQDLENYGSISGSINTPKGKHVFQLIKSDTKALAYQQTGENTFNFPHVEPGLYELRAIEDRNGNGLWDLGNFKTKEKPESIYFFPSKIKLKANFQISDVLISTQ</sequence>
<dbReference type="SUPFAM" id="SSF117074">
    <property type="entry name" value="Hypothetical protein PA1324"/>
    <property type="match status" value="1"/>
</dbReference>
<reference evidence="4 5" key="1">
    <citation type="submission" date="2024-03" db="EMBL/GenBank/DDBJ databases">
        <title>Aquirufa genome sequencing.</title>
        <authorList>
            <person name="Pitt A."/>
            <person name="Hahn M.W."/>
        </authorList>
    </citation>
    <scope>NUCLEOTIDE SEQUENCE [LARGE SCALE GENOMIC DNA]</scope>
    <source>
        <strain evidence="4 5">PLAD-142S6K</strain>
    </source>
</reference>
<dbReference type="Proteomes" id="UP001598114">
    <property type="component" value="Unassembled WGS sequence"/>
</dbReference>
<evidence type="ECO:0000259" key="3">
    <source>
        <dbReference type="Pfam" id="PF13205"/>
    </source>
</evidence>
<evidence type="ECO:0000313" key="4">
    <source>
        <dbReference type="EMBL" id="MFD3274827.1"/>
    </source>
</evidence>
<proteinExistence type="predicted"/>
<protein>
    <submittedName>
        <fullName evidence="4">Ig-like domain-containing domain</fullName>
    </submittedName>
</protein>
<keyword evidence="5" id="KW-1185">Reference proteome</keyword>
<dbReference type="EMBL" id="JBBKYA010000001">
    <property type="protein sequence ID" value="MFD3274827.1"/>
    <property type="molecule type" value="Genomic_DNA"/>
</dbReference>
<dbReference type="Pfam" id="PF13205">
    <property type="entry name" value="Big_5"/>
    <property type="match status" value="1"/>
</dbReference>
<keyword evidence="1 2" id="KW-0732">Signal</keyword>
<evidence type="ECO:0000256" key="1">
    <source>
        <dbReference type="ARBA" id="ARBA00022729"/>
    </source>
</evidence>